<dbReference type="OrthoDB" id="9762608at2"/>
<dbReference type="InterPro" id="IPR051198">
    <property type="entry name" value="BchE-like"/>
</dbReference>
<dbReference type="InterPro" id="IPR006158">
    <property type="entry name" value="Cobalamin-bd"/>
</dbReference>
<accession>A0A5K7ZFE4</accession>
<evidence type="ECO:0000256" key="3">
    <source>
        <dbReference type="ARBA" id="ARBA00022723"/>
    </source>
</evidence>
<evidence type="ECO:0000259" key="6">
    <source>
        <dbReference type="PROSITE" id="PS51332"/>
    </source>
</evidence>
<dbReference type="EMBL" id="AP021875">
    <property type="protein sequence ID" value="BBO78521.1"/>
    <property type="molecule type" value="Genomic_DNA"/>
</dbReference>
<keyword evidence="5" id="KW-0411">Iron-sulfur</keyword>
<dbReference type="PROSITE" id="PS51332">
    <property type="entry name" value="B12_BINDING"/>
    <property type="match status" value="1"/>
</dbReference>
<dbReference type="InterPro" id="IPR007197">
    <property type="entry name" value="rSAM"/>
</dbReference>
<evidence type="ECO:0000256" key="4">
    <source>
        <dbReference type="ARBA" id="ARBA00023004"/>
    </source>
</evidence>
<dbReference type="SFLD" id="SFLDG01082">
    <property type="entry name" value="B12-binding_domain_containing"/>
    <property type="match status" value="1"/>
</dbReference>
<dbReference type="Pfam" id="PF04055">
    <property type="entry name" value="Radical_SAM"/>
    <property type="match status" value="1"/>
</dbReference>
<dbReference type="SMART" id="SM00729">
    <property type="entry name" value="Elp3"/>
    <property type="match status" value="1"/>
</dbReference>
<dbReference type="Gene3D" id="3.80.30.20">
    <property type="entry name" value="tm_1862 like domain"/>
    <property type="match status" value="1"/>
</dbReference>
<sequence length="426" mass="47456">MKVLLISANTEQINMPVLPLGMAFVARAAEDAGHEVSQINLMADPEALTSLAARIRMIRPDIIGISVRNIDDQVSLHPRFLLEAVKQVVAACRQNSKARIVLGGAGYSMFPEHVLAYLGADMGIQGEGEHAFVTLLDKIEKGRDLSAIPGLHHAAQGITNLPDINTELDRFLFPEPDRLLTSLTPASDEIIWLPFQTRRGCPLNCSYCSTALIEGDRTRMRSARSVIDALSQYSSAGFNHFFFVDNTFNLPPGYAIDLCDRMIEADLGISWRCILYPGKVKEELVEKMASSGCVEVSLGMESGSDIILKKMNKQFRTEDVRHASELLKKYGIRRMGFLLLGGPGETRQTVMESLKFTDSLELEMVKVTVGIRVYPNTEIALHAKQIGALSVDDNLLSPRFYIENGMEAWLRKTVQEWLKDRSNWIN</sequence>
<dbReference type="SUPFAM" id="SSF52242">
    <property type="entry name" value="Cobalamin (vitamin B12)-binding domain"/>
    <property type="match status" value="1"/>
</dbReference>
<dbReference type="GO" id="GO:0003824">
    <property type="term" value="F:catalytic activity"/>
    <property type="evidence" value="ECO:0007669"/>
    <property type="project" value="InterPro"/>
</dbReference>
<dbReference type="SFLD" id="SFLDS00029">
    <property type="entry name" value="Radical_SAM"/>
    <property type="match status" value="1"/>
</dbReference>
<name>A0A5K7ZFE4_9BACT</name>
<dbReference type="Proteomes" id="UP000427769">
    <property type="component" value="Chromosome"/>
</dbReference>
<protein>
    <submittedName>
        <fullName evidence="8">B12-binding domain-containing radical SAM protein</fullName>
    </submittedName>
</protein>
<feature type="domain" description="Radical SAM core" evidence="7">
    <location>
        <begin position="185"/>
        <end position="407"/>
    </location>
</feature>
<dbReference type="AlphaFoldDB" id="A0A5K7ZFE4"/>
<dbReference type="InterPro" id="IPR058240">
    <property type="entry name" value="rSAM_sf"/>
</dbReference>
<evidence type="ECO:0000256" key="1">
    <source>
        <dbReference type="ARBA" id="ARBA00001966"/>
    </source>
</evidence>
<dbReference type="InterPro" id="IPR036724">
    <property type="entry name" value="Cobalamin-bd_sf"/>
</dbReference>
<evidence type="ECO:0000313" key="8">
    <source>
        <dbReference type="EMBL" id="BBO78521.1"/>
    </source>
</evidence>
<dbReference type="GO" id="GO:0005829">
    <property type="term" value="C:cytosol"/>
    <property type="evidence" value="ECO:0007669"/>
    <property type="project" value="TreeGrafter"/>
</dbReference>
<dbReference type="GO" id="GO:0046872">
    <property type="term" value="F:metal ion binding"/>
    <property type="evidence" value="ECO:0007669"/>
    <property type="project" value="UniProtKB-KW"/>
</dbReference>
<dbReference type="PROSITE" id="PS51918">
    <property type="entry name" value="RADICAL_SAM"/>
    <property type="match status" value="1"/>
</dbReference>
<keyword evidence="2" id="KW-0949">S-adenosyl-L-methionine</keyword>
<evidence type="ECO:0000313" key="9">
    <source>
        <dbReference type="Proteomes" id="UP000427769"/>
    </source>
</evidence>
<feature type="domain" description="B12-binding" evidence="6">
    <location>
        <begin position="1"/>
        <end position="146"/>
    </location>
</feature>
<dbReference type="Pfam" id="PF02310">
    <property type="entry name" value="B12-binding"/>
    <property type="match status" value="1"/>
</dbReference>
<dbReference type="SFLD" id="SFLDG01123">
    <property type="entry name" value="methyltransferase_(Class_B)"/>
    <property type="match status" value="1"/>
</dbReference>
<dbReference type="InterPro" id="IPR034466">
    <property type="entry name" value="Methyltransferase_Class_B"/>
</dbReference>
<evidence type="ECO:0000259" key="7">
    <source>
        <dbReference type="PROSITE" id="PS51918"/>
    </source>
</evidence>
<comment type="cofactor">
    <cofactor evidence="1">
        <name>[4Fe-4S] cluster</name>
        <dbReference type="ChEBI" id="CHEBI:49883"/>
    </cofactor>
</comment>
<organism evidence="8 9">
    <name type="scientific">Desulfosarcina widdelii</name>
    <dbReference type="NCBI Taxonomy" id="947919"/>
    <lineage>
        <taxon>Bacteria</taxon>
        <taxon>Pseudomonadati</taxon>
        <taxon>Thermodesulfobacteriota</taxon>
        <taxon>Desulfobacteria</taxon>
        <taxon>Desulfobacterales</taxon>
        <taxon>Desulfosarcinaceae</taxon>
        <taxon>Desulfosarcina</taxon>
    </lineage>
</organism>
<dbReference type="PANTHER" id="PTHR43409">
    <property type="entry name" value="ANAEROBIC MAGNESIUM-PROTOPORPHYRIN IX MONOMETHYL ESTER CYCLASE-RELATED"/>
    <property type="match status" value="1"/>
</dbReference>
<keyword evidence="9" id="KW-1185">Reference proteome</keyword>
<evidence type="ECO:0000256" key="5">
    <source>
        <dbReference type="ARBA" id="ARBA00023014"/>
    </source>
</evidence>
<dbReference type="KEGG" id="dwd:DSCW_59380"/>
<dbReference type="SUPFAM" id="SSF102114">
    <property type="entry name" value="Radical SAM enzymes"/>
    <property type="match status" value="1"/>
</dbReference>
<dbReference type="InterPro" id="IPR006638">
    <property type="entry name" value="Elp3/MiaA/NifB-like_rSAM"/>
</dbReference>
<keyword evidence="4" id="KW-0408">Iron</keyword>
<keyword evidence="3" id="KW-0479">Metal-binding</keyword>
<evidence type="ECO:0000256" key="2">
    <source>
        <dbReference type="ARBA" id="ARBA00022691"/>
    </source>
</evidence>
<dbReference type="InterPro" id="IPR023404">
    <property type="entry name" value="rSAM_horseshoe"/>
</dbReference>
<reference evidence="8 9" key="1">
    <citation type="submission" date="2019-11" db="EMBL/GenBank/DDBJ databases">
        <title>Comparative genomics of hydrocarbon-degrading Desulfosarcina strains.</title>
        <authorList>
            <person name="Watanabe M."/>
            <person name="Kojima H."/>
            <person name="Fukui M."/>
        </authorList>
    </citation>
    <scope>NUCLEOTIDE SEQUENCE [LARGE SCALE GENOMIC DNA]</scope>
    <source>
        <strain evidence="8 9">PP31</strain>
    </source>
</reference>
<dbReference type="CDD" id="cd01335">
    <property type="entry name" value="Radical_SAM"/>
    <property type="match status" value="1"/>
</dbReference>
<dbReference type="Gene3D" id="3.40.50.280">
    <property type="entry name" value="Cobalamin-binding domain"/>
    <property type="match status" value="1"/>
</dbReference>
<proteinExistence type="predicted"/>
<gene>
    <name evidence="8" type="ORF">DSCW_59380</name>
</gene>
<dbReference type="PANTHER" id="PTHR43409:SF16">
    <property type="entry name" value="SLR0320 PROTEIN"/>
    <property type="match status" value="1"/>
</dbReference>
<dbReference type="GO" id="GO:0051539">
    <property type="term" value="F:4 iron, 4 sulfur cluster binding"/>
    <property type="evidence" value="ECO:0007669"/>
    <property type="project" value="UniProtKB-KW"/>
</dbReference>
<dbReference type="GO" id="GO:0031419">
    <property type="term" value="F:cobalamin binding"/>
    <property type="evidence" value="ECO:0007669"/>
    <property type="project" value="InterPro"/>
</dbReference>